<dbReference type="InterPro" id="IPR050509">
    <property type="entry name" value="CoA-transferase_III"/>
</dbReference>
<dbReference type="EMBL" id="SMFZ01000001">
    <property type="protein sequence ID" value="TCK26771.1"/>
    <property type="molecule type" value="Genomic_DNA"/>
</dbReference>
<sequence>MTAGPLDRLRVVELGGIGPVPHAAMVLGDLGADVVRIQRPGGFTITDPERDHLLRSRRTHVLDLKDPAQRDEVRELTDHADVVLEGFRPGVAERLGLGPDELTGRNPALVYGRMTGWGGDGPLAGAVGHDINYIAANGTLHAIGPAAEPPVAPLNLAGDFGGGSMLLLTGVLAALWERQSSGRGQVVDAAMIDGSALLMQAVWAWRGSDRWDDGREANLLDGAAPYYRCYRCADDRFVAVGAIEPAFYADLLKGLGLIGEDLPDQDDRAAWPALRERFAAEFASRPRDDWAAVFADLDACVTPVLTFSEAADHPHAHARDAFVELEGIVQPAPAPRFSRTAPGTPTAPQPPSEIQDTLVRWTAP</sequence>
<gene>
    <name evidence="2" type="ORF">EV378_2616</name>
</gene>
<evidence type="ECO:0000313" key="3">
    <source>
        <dbReference type="Proteomes" id="UP000295560"/>
    </source>
</evidence>
<dbReference type="AlphaFoldDB" id="A0A4R1HYY9"/>
<dbReference type="OrthoDB" id="9797653at2"/>
<dbReference type="PANTHER" id="PTHR48228:SF5">
    <property type="entry name" value="ALPHA-METHYLACYL-COA RACEMASE"/>
    <property type="match status" value="1"/>
</dbReference>
<dbReference type="InterPro" id="IPR023606">
    <property type="entry name" value="CoA-Trfase_III_dom_1_sf"/>
</dbReference>
<dbReference type="Gene3D" id="3.40.50.10540">
    <property type="entry name" value="Crotonobetainyl-coa:carnitine coa-transferase, domain 1"/>
    <property type="match status" value="1"/>
</dbReference>
<protein>
    <submittedName>
        <fullName evidence="2">Alpha-methylacyl-CoA racemase</fullName>
    </submittedName>
</protein>
<evidence type="ECO:0000256" key="1">
    <source>
        <dbReference type="SAM" id="MobiDB-lite"/>
    </source>
</evidence>
<evidence type="ECO:0000313" key="2">
    <source>
        <dbReference type="EMBL" id="TCK26771.1"/>
    </source>
</evidence>
<dbReference type="SUPFAM" id="SSF89796">
    <property type="entry name" value="CoA-transferase family III (CaiB/BaiF)"/>
    <property type="match status" value="1"/>
</dbReference>
<dbReference type="Proteomes" id="UP000295560">
    <property type="component" value="Unassembled WGS sequence"/>
</dbReference>
<dbReference type="GO" id="GO:0003824">
    <property type="term" value="F:catalytic activity"/>
    <property type="evidence" value="ECO:0007669"/>
    <property type="project" value="InterPro"/>
</dbReference>
<dbReference type="InterPro" id="IPR044855">
    <property type="entry name" value="CoA-Trfase_III_dom3_sf"/>
</dbReference>
<proteinExistence type="predicted"/>
<reference evidence="2 3" key="1">
    <citation type="submission" date="2019-03" db="EMBL/GenBank/DDBJ databases">
        <title>Sequencing the genomes of 1000 actinobacteria strains.</title>
        <authorList>
            <person name="Klenk H.-P."/>
        </authorList>
    </citation>
    <scope>NUCLEOTIDE SEQUENCE [LARGE SCALE GENOMIC DNA]</scope>
    <source>
        <strain evidence="2 3">DSM 44969</strain>
    </source>
</reference>
<dbReference type="RefSeq" id="WP_132424511.1">
    <property type="nucleotide sequence ID" value="NZ_SMFZ01000001.1"/>
</dbReference>
<organism evidence="2 3">
    <name type="scientific">Pseudonocardia endophytica</name>
    <dbReference type="NCBI Taxonomy" id="401976"/>
    <lineage>
        <taxon>Bacteria</taxon>
        <taxon>Bacillati</taxon>
        <taxon>Actinomycetota</taxon>
        <taxon>Actinomycetes</taxon>
        <taxon>Pseudonocardiales</taxon>
        <taxon>Pseudonocardiaceae</taxon>
        <taxon>Pseudonocardia</taxon>
    </lineage>
</organism>
<dbReference type="Pfam" id="PF02515">
    <property type="entry name" value="CoA_transf_3"/>
    <property type="match status" value="1"/>
</dbReference>
<comment type="caution">
    <text evidence="2">The sequence shown here is derived from an EMBL/GenBank/DDBJ whole genome shotgun (WGS) entry which is preliminary data.</text>
</comment>
<accession>A0A4R1HYY9</accession>
<feature type="region of interest" description="Disordered" evidence="1">
    <location>
        <begin position="333"/>
        <end position="364"/>
    </location>
</feature>
<dbReference type="PANTHER" id="PTHR48228">
    <property type="entry name" value="SUCCINYL-COA--D-CITRAMALATE COA-TRANSFERASE"/>
    <property type="match status" value="1"/>
</dbReference>
<keyword evidence="3" id="KW-1185">Reference proteome</keyword>
<name>A0A4R1HYY9_PSEEN</name>
<dbReference type="Gene3D" id="3.30.1540.10">
    <property type="entry name" value="formyl-coa transferase, domain 3"/>
    <property type="match status" value="1"/>
</dbReference>
<dbReference type="InterPro" id="IPR003673">
    <property type="entry name" value="CoA-Trfase_fam_III"/>
</dbReference>